<dbReference type="OrthoDB" id="3170447at2"/>
<dbReference type="Proteomes" id="UP000249304">
    <property type="component" value="Unassembled WGS sequence"/>
</dbReference>
<proteinExistence type="predicted"/>
<evidence type="ECO:0008006" key="6">
    <source>
        <dbReference type="Google" id="ProtNLM"/>
    </source>
</evidence>
<reference evidence="4 5" key="1">
    <citation type="submission" date="2018-01" db="EMBL/GenBank/DDBJ databases">
        <title>Draft genome sequence of Nonomuraea sp. KC333.</title>
        <authorList>
            <person name="Sahin N."/>
            <person name="Saygin H."/>
            <person name="Ay H."/>
        </authorList>
    </citation>
    <scope>NUCLEOTIDE SEQUENCE [LARGE SCALE GENOMIC DNA]</scope>
    <source>
        <strain evidence="4 5">KC333</strain>
    </source>
</reference>
<feature type="coiled-coil region" evidence="1">
    <location>
        <begin position="207"/>
        <end position="236"/>
    </location>
</feature>
<dbReference type="EMBL" id="POUD01000124">
    <property type="protein sequence ID" value="PZG14600.1"/>
    <property type="molecule type" value="Genomic_DNA"/>
</dbReference>
<evidence type="ECO:0000259" key="2">
    <source>
        <dbReference type="Pfam" id="PF07905"/>
    </source>
</evidence>
<dbReference type="Pfam" id="PF13556">
    <property type="entry name" value="HTH_30"/>
    <property type="match status" value="1"/>
</dbReference>
<dbReference type="Pfam" id="PF07905">
    <property type="entry name" value="PucR"/>
    <property type="match status" value="1"/>
</dbReference>
<dbReference type="InterPro" id="IPR051448">
    <property type="entry name" value="CdaR-like_regulators"/>
</dbReference>
<dbReference type="InterPro" id="IPR025736">
    <property type="entry name" value="PucR_C-HTH_dom"/>
</dbReference>
<evidence type="ECO:0000256" key="1">
    <source>
        <dbReference type="SAM" id="Coils"/>
    </source>
</evidence>
<dbReference type="Gene3D" id="1.10.10.2840">
    <property type="entry name" value="PucR C-terminal helix-turn-helix domain"/>
    <property type="match status" value="1"/>
</dbReference>
<accession>A0A2W2ELZ2</accession>
<evidence type="ECO:0000259" key="3">
    <source>
        <dbReference type="Pfam" id="PF13556"/>
    </source>
</evidence>
<dbReference type="PANTHER" id="PTHR33744">
    <property type="entry name" value="CARBOHYDRATE DIACID REGULATOR"/>
    <property type="match status" value="1"/>
</dbReference>
<sequence length="575" mass="60959">MVARLGERVPRGMPAHAQHPVERRVRHLAAVDRQVVARGRAGVPAEEVRAVRGEQRVERFHRTMVGGRVPRRDGGRCGLDVSGNGEDMAVTLRQLVADARLGLRVVFGHEGLDHPVRWVAVSELPDPGPWLDGAELLLTSGMWLRDEPDQAAAAERWADRLAAAQARAVGFGLDPWFTEIPAEVVAATRRHRLTLLEVPVRTPFVAVDRAVADLNAAEARKEAEQARRVQQRLAEAGRAGRQAVTDRLARELRGWVAVLDAGHAVTLRAPHDAGPSAAALAALARRADRQSLHMLQDELDGVPVTAVPLGPARERRGTLCVGAALVVERPNWTAGIVGTAAALLTVLERGGERELRGVVGNLLAEGDVRAAARVAAIVELPLPSEMIAVALTGPGHRQATARIVAAGGWPASRDPAVVLATPGFGEERLPGLLGSARAGVSSPRPPEEAAAGIREALLAAGLTRADRPVVRYSDTPALELDRLLSSSAAVRFADALLAPVSAAPDAAALLTAARAWVAANYRWDPAAAAAGVHRETIRARLNRLAALTSLNLDTPGDRLALSLALTVLPPVHREG</sequence>
<comment type="caution">
    <text evidence="4">The sequence shown here is derived from an EMBL/GenBank/DDBJ whole genome shotgun (WGS) entry which is preliminary data.</text>
</comment>
<keyword evidence="1" id="KW-0175">Coiled coil</keyword>
<gene>
    <name evidence="4" type="ORF">C1J01_26520</name>
</gene>
<dbReference type="AlphaFoldDB" id="A0A2W2ELZ2"/>
<evidence type="ECO:0000313" key="4">
    <source>
        <dbReference type="EMBL" id="PZG14600.1"/>
    </source>
</evidence>
<name>A0A2W2ELZ2_9ACTN</name>
<feature type="domain" description="PucR C-terminal helix-turn-helix" evidence="3">
    <location>
        <begin position="509"/>
        <end position="566"/>
    </location>
</feature>
<evidence type="ECO:0000313" key="5">
    <source>
        <dbReference type="Proteomes" id="UP000249304"/>
    </source>
</evidence>
<organism evidence="4 5">
    <name type="scientific">Nonomuraea aridisoli</name>
    <dbReference type="NCBI Taxonomy" id="2070368"/>
    <lineage>
        <taxon>Bacteria</taxon>
        <taxon>Bacillati</taxon>
        <taxon>Actinomycetota</taxon>
        <taxon>Actinomycetes</taxon>
        <taxon>Streptosporangiales</taxon>
        <taxon>Streptosporangiaceae</taxon>
        <taxon>Nonomuraea</taxon>
    </lineage>
</organism>
<dbReference type="PANTHER" id="PTHR33744:SF1">
    <property type="entry name" value="DNA-BINDING TRANSCRIPTIONAL ACTIVATOR ADER"/>
    <property type="match status" value="1"/>
</dbReference>
<dbReference type="InterPro" id="IPR042070">
    <property type="entry name" value="PucR_C-HTH_sf"/>
</dbReference>
<dbReference type="InterPro" id="IPR012914">
    <property type="entry name" value="PucR_dom"/>
</dbReference>
<protein>
    <recommendedName>
        <fullName evidence="6">PucR family transcriptional regulator</fullName>
    </recommendedName>
</protein>
<feature type="domain" description="Purine catabolism PurC-like" evidence="2">
    <location>
        <begin position="99"/>
        <end position="213"/>
    </location>
</feature>
<keyword evidence="5" id="KW-1185">Reference proteome</keyword>